<evidence type="ECO:0000313" key="12">
    <source>
        <dbReference type="EMBL" id="KAE9542696.1"/>
    </source>
</evidence>
<reference evidence="12 13" key="1">
    <citation type="submission" date="2019-08" db="EMBL/GenBank/DDBJ databases">
        <title>The genome of the soybean aphid Biotype 1, its phylome, world population structure and adaptation to the North American continent.</title>
        <authorList>
            <person name="Giordano R."/>
            <person name="Donthu R.K."/>
            <person name="Hernandez A.G."/>
            <person name="Wright C.L."/>
            <person name="Zimin A.V."/>
        </authorList>
    </citation>
    <scope>NUCLEOTIDE SEQUENCE [LARGE SCALE GENOMIC DNA]</scope>
    <source>
        <tissue evidence="12">Whole aphids</tissue>
    </source>
</reference>
<keyword evidence="8" id="KW-0342">GTP-binding</keyword>
<protein>
    <recommendedName>
        <fullName evidence="3">Signal recognition particle receptor subunit beta</fullName>
    </recommendedName>
</protein>
<dbReference type="InterPro" id="IPR027417">
    <property type="entry name" value="P-loop_NTPase"/>
</dbReference>
<dbReference type="SUPFAM" id="SSF52540">
    <property type="entry name" value="P-loop containing nucleoside triphosphate hydrolases"/>
    <property type="match status" value="1"/>
</dbReference>
<evidence type="ECO:0000256" key="6">
    <source>
        <dbReference type="ARBA" id="ARBA00022824"/>
    </source>
</evidence>
<evidence type="ECO:0000256" key="10">
    <source>
        <dbReference type="ARBA" id="ARBA00023170"/>
    </source>
</evidence>
<dbReference type="PANTHER" id="PTHR46693:SF1">
    <property type="entry name" value="ADP-RIBOSYLATION FACTOR-LIKE PROTEIN 15"/>
    <property type="match status" value="1"/>
</dbReference>
<feature type="transmembrane region" description="Helical" evidence="11">
    <location>
        <begin position="19"/>
        <end position="36"/>
    </location>
</feature>
<dbReference type="Gene3D" id="3.40.50.300">
    <property type="entry name" value="P-loop containing nucleotide triphosphate hydrolases"/>
    <property type="match status" value="1"/>
</dbReference>
<dbReference type="AlphaFoldDB" id="A0A6G0U388"/>
<dbReference type="InterPro" id="IPR042292">
    <property type="entry name" value="ARL15"/>
</dbReference>
<keyword evidence="13" id="KW-1185">Reference proteome</keyword>
<evidence type="ECO:0000256" key="1">
    <source>
        <dbReference type="ARBA" id="ARBA00004389"/>
    </source>
</evidence>
<comment type="caution">
    <text evidence="12">The sequence shown here is derived from an EMBL/GenBank/DDBJ whole genome shotgun (WGS) entry which is preliminary data.</text>
</comment>
<dbReference type="CDD" id="cd04105">
    <property type="entry name" value="SR_beta"/>
    <property type="match status" value="1"/>
</dbReference>
<dbReference type="PROSITE" id="PS51417">
    <property type="entry name" value="ARF"/>
    <property type="match status" value="1"/>
</dbReference>
<evidence type="ECO:0000256" key="5">
    <source>
        <dbReference type="ARBA" id="ARBA00022741"/>
    </source>
</evidence>
<gene>
    <name evidence="12" type="ORF">AGLY_002607</name>
</gene>
<keyword evidence="5" id="KW-0547">Nucleotide-binding</keyword>
<evidence type="ECO:0000256" key="3">
    <source>
        <dbReference type="ARBA" id="ARBA00020256"/>
    </source>
</evidence>
<keyword evidence="7 11" id="KW-1133">Transmembrane helix</keyword>
<dbReference type="OrthoDB" id="41266at2759"/>
<dbReference type="Proteomes" id="UP000475862">
    <property type="component" value="Unassembled WGS sequence"/>
</dbReference>
<organism evidence="12 13">
    <name type="scientific">Aphis glycines</name>
    <name type="common">Soybean aphid</name>
    <dbReference type="NCBI Taxonomy" id="307491"/>
    <lineage>
        <taxon>Eukaryota</taxon>
        <taxon>Metazoa</taxon>
        <taxon>Ecdysozoa</taxon>
        <taxon>Arthropoda</taxon>
        <taxon>Hexapoda</taxon>
        <taxon>Insecta</taxon>
        <taxon>Pterygota</taxon>
        <taxon>Neoptera</taxon>
        <taxon>Paraneoptera</taxon>
        <taxon>Hemiptera</taxon>
        <taxon>Sternorrhyncha</taxon>
        <taxon>Aphidomorpha</taxon>
        <taxon>Aphidoidea</taxon>
        <taxon>Aphididae</taxon>
        <taxon>Aphidini</taxon>
        <taxon>Aphis</taxon>
        <taxon>Aphis</taxon>
    </lineage>
</organism>
<evidence type="ECO:0000256" key="11">
    <source>
        <dbReference type="SAM" id="Phobius"/>
    </source>
</evidence>
<evidence type="ECO:0000313" key="13">
    <source>
        <dbReference type="Proteomes" id="UP000475862"/>
    </source>
</evidence>
<keyword evidence="9 11" id="KW-0472">Membrane</keyword>
<dbReference type="GO" id="GO:0005789">
    <property type="term" value="C:endoplasmic reticulum membrane"/>
    <property type="evidence" value="ECO:0007669"/>
    <property type="project" value="UniProtKB-SubCell"/>
</dbReference>
<accession>A0A6G0U388</accession>
<keyword evidence="10" id="KW-0675">Receptor</keyword>
<comment type="subcellular location">
    <subcellularLocation>
        <location evidence="1">Endoplasmic reticulum membrane</location>
        <topology evidence="1">Single-pass membrane protein</topology>
    </subcellularLocation>
</comment>
<dbReference type="EMBL" id="VYZN01000009">
    <property type="protein sequence ID" value="KAE9542696.1"/>
    <property type="molecule type" value="Genomic_DNA"/>
</dbReference>
<dbReference type="NCBIfam" id="TIGR00231">
    <property type="entry name" value="small_GTP"/>
    <property type="match status" value="1"/>
</dbReference>
<comment type="similarity">
    <text evidence="2">Belongs to the SRP receptor beta subunit family.</text>
</comment>
<evidence type="ECO:0000256" key="7">
    <source>
        <dbReference type="ARBA" id="ARBA00022989"/>
    </source>
</evidence>
<keyword evidence="4 11" id="KW-0812">Transmembrane</keyword>
<evidence type="ECO:0000256" key="4">
    <source>
        <dbReference type="ARBA" id="ARBA00022692"/>
    </source>
</evidence>
<evidence type="ECO:0000256" key="8">
    <source>
        <dbReference type="ARBA" id="ARBA00023134"/>
    </source>
</evidence>
<dbReference type="GO" id="GO:0005525">
    <property type="term" value="F:GTP binding"/>
    <property type="evidence" value="ECO:0007669"/>
    <property type="project" value="UniProtKB-KW"/>
</dbReference>
<keyword evidence="6" id="KW-0256">Endoplasmic reticulum</keyword>
<dbReference type="Pfam" id="PF09439">
    <property type="entry name" value="SRPRB"/>
    <property type="match status" value="1"/>
</dbReference>
<proteinExistence type="inferred from homology"/>
<evidence type="ECO:0000256" key="2">
    <source>
        <dbReference type="ARBA" id="ARBA00005619"/>
    </source>
</evidence>
<dbReference type="InterPro" id="IPR019009">
    <property type="entry name" value="SRP_receptor_beta_su"/>
</dbReference>
<dbReference type="PANTHER" id="PTHR46693">
    <property type="entry name" value="ADP-RIBOSYLATION FACTOR-LIKE PROTEIN 15"/>
    <property type="match status" value="1"/>
</dbReference>
<name>A0A6G0U388_APHGL</name>
<evidence type="ECO:0000256" key="9">
    <source>
        <dbReference type="ARBA" id="ARBA00023136"/>
    </source>
</evidence>
<dbReference type="InterPro" id="IPR005225">
    <property type="entry name" value="Small_GTP-bd"/>
</dbReference>
<sequence>MSLTVIKAPWKDYYQFKELLLALIVVLFTVVLFVLWKKGRKANRDVLIVGLCDSGKTALFSYLLYNKPIQSFTSQVENIGEFKSKKNLLRIVDIPGHERVFTKYWDAYKMNCKGVMFVVDSETVQTDICDVAELLYRILTDATIQSNKSKIVILCNKQDKVMAKGSEVIKTLLEKELDTLRLTKSNQLESIDGKKNKTLLGKKKKHFEFSHCQMAVEFAEVITSSSDVVLEPIKDWLENIQ</sequence>